<dbReference type="Gene3D" id="3.40.605.10">
    <property type="entry name" value="Aldehyde Dehydrogenase, Chain A, domain 1"/>
    <property type="match status" value="1"/>
</dbReference>
<name>A0A161Q1N1_9FIRM</name>
<dbReference type="STRING" id="520767.ATZ99_21840"/>
<dbReference type="Proteomes" id="UP000075737">
    <property type="component" value="Unassembled WGS sequence"/>
</dbReference>
<reference evidence="3 4" key="1">
    <citation type="submission" date="2015-12" db="EMBL/GenBank/DDBJ databases">
        <title>Draft genome of Thermovenabulum gondwanense isolated from a red thermophilic microbial mat colonisisng an outflow channel of a bore well.</title>
        <authorList>
            <person name="Patel B.K."/>
        </authorList>
    </citation>
    <scope>NUCLEOTIDE SEQUENCE [LARGE SCALE GENOMIC DNA]</scope>
    <source>
        <strain evidence="3 4">R270</strain>
    </source>
</reference>
<dbReference type="RefSeq" id="WP_068749273.1">
    <property type="nucleotide sequence ID" value="NZ_LOHZ01000044.1"/>
</dbReference>
<dbReference type="Pfam" id="PF00171">
    <property type="entry name" value="Aldedh"/>
    <property type="match status" value="1"/>
</dbReference>
<gene>
    <name evidence="3" type="primary">adhE</name>
    <name evidence="3" type="ORF">ATZ99_21840</name>
</gene>
<dbReference type="PATRIC" id="fig|520767.4.peg.2312"/>
<organism evidence="3 4">
    <name type="scientific">Thermovenabulum gondwanense</name>
    <dbReference type="NCBI Taxonomy" id="520767"/>
    <lineage>
        <taxon>Bacteria</taxon>
        <taxon>Bacillati</taxon>
        <taxon>Bacillota</taxon>
        <taxon>Clostridia</taxon>
        <taxon>Thermosediminibacterales</taxon>
        <taxon>Thermosediminibacteraceae</taxon>
        <taxon>Thermovenabulum</taxon>
    </lineage>
</organism>
<dbReference type="SUPFAM" id="SSF53720">
    <property type="entry name" value="ALDH-like"/>
    <property type="match status" value="1"/>
</dbReference>
<dbReference type="InterPro" id="IPR016163">
    <property type="entry name" value="Ald_DH_C"/>
</dbReference>
<evidence type="ECO:0000313" key="3">
    <source>
        <dbReference type="EMBL" id="KYO64153.1"/>
    </source>
</evidence>
<evidence type="ECO:0000256" key="1">
    <source>
        <dbReference type="ARBA" id="ARBA00023002"/>
    </source>
</evidence>
<dbReference type="Gene3D" id="3.40.309.10">
    <property type="entry name" value="Aldehyde Dehydrogenase, Chain A, domain 2"/>
    <property type="match status" value="1"/>
</dbReference>
<dbReference type="CDD" id="cd07122">
    <property type="entry name" value="ALDH_F20_ACDH"/>
    <property type="match status" value="1"/>
</dbReference>
<dbReference type="InterPro" id="IPR015590">
    <property type="entry name" value="Aldehyde_DH_dom"/>
</dbReference>
<dbReference type="InterPro" id="IPR013357">
    <property type="entry name" value="Acetaldehyde_DH_acetylating"/>
</dbReference>
<dbReference type="InterPro" id="IPR016162">
    <property type="entry name" value="Ald_DH_N"/>
</dbReference>
<dbReference type="AlphaFoldDB" id="A0A161Q1N1"/>
<keyword evidence="4" id="KW-1185">Reference proteome</keyword>
<feature type="domain" description="Aldehyde dehydrogenase" evidence="2">
    <location>
        <begin position="12"/>
        <end position="271"/>
    </location>
</feature>
<dbReference type="GO" id="GO:0016620">
    <property type="term" value="F:oxidoreductase activity, acting on the aldehyde or oxo group of donors, NAD or NADP as acceptor"/>
    <property type="evidence" value="ECO:0007669"/>
    <property type="project" value="InterPro"/>
</dbReference>
<evidence type="ECO:0000313" key="4">
    <source>
        <dbReference type="Proteomes" id="UP000075737"/>
    </source>
</evidence>
<dbReference type="NCBIfam" id="TIGR02518">
    <property type="entry name" value="EutH_ACDH"/>
    <property type="match status" value="1"/>
</dbReference>
<protein>
    <submittedName>
        <fullName evidence="3">Aldehyde-alcohol dehydrogenase</fullName>
    </submittedName>
</protein>
<accession>A0A161Q1N1</accession>
<dbReference type="EMBL" id="LOHZ01000044">
    <property type="protein sequence ID" value="KYO64153.1"/>
    <property type="molecule type" value="Genomic_DNA"/>
</dbReference>
<sequence>MIKIDKDLLAIQEVRNLVAKAKEAQKILDTYPQEKIDEIVKAMSEEAAAASDWLARVAVEETDIGVYEHKVIKNLFAAKRVYEAIKDLKTVGFIKIDEVNKVCEIAEPVGVIAGLTPTTNPTSTAIFKSLISVKARNAIVFSPHPRAADCTSQAVEILHKAAVRAGAPEGILGCISTPTLEATQALMKHPDVNLILATGGSDMVKAAYSSGKPAYGVGPGNVPAYIERSANVKDAVKAIIESKTFDNGTICASEQSVICEKCIADEVKRIFIEMRGVILNPEEIYKLEKYAFRPDGSLNPAIVGKSAVSIAENAGIKVPKETKVLLAPLSGVGKQYPLSKEKLSPILAYYEVEDWKEACMLCIELLELGGMGHTMSIHSNNDEIVKKFALEKPAFRILVNQPSSFGAIGATTGLVPSLTLGCGTWGGNATSDNIGPMHLMNIKRLAYGVRSLGELKAELYGAKAIEKTEEVNPEVIKKIVEEVLKKINF</sequence>
<comment type="caution">
    <text evidence="3">The sequence shown here is derived from an EMBL/GenBank/DDBJ whole genome shotgun (WGS) entry which is preliminary data.</text>
</comment>
<keyword evidence="1" id="KW-0560">Oxidoreductase</keyword>
<dbReference type="PANTHER" id="PTHR11699">
    <property type="entry name" value="ALDEHYDE DEHYDROGENASE-RELATED"/>
    <property type="match status" value="1"/>
</dbReference>
<proteinExistence type="predicted"/>
<dbReference type="InterPro" id="IPR016161">
    <property type="entry name" value="Ald_DH/histidinol_DH"/>
</dbReference>
<evidence type="ECO:0000259" key="2">
    <source>
        <dbReference type="Pfam" id="PF00171"/>
    </source>
</evidence>